<feature type="domain" description="NAD-dependent epimerase/dehydratase" evidence="3">
    <location>
        <begin position="20"/>
        <end position="265"/>
    </location>
</feature>
<reference evidence="4 5" key="1">
    <citation type="submission" date="2020-04" db="EMBL/GenBank/DDBJ databases">
        <authorList>
            <person name="Hitch T.C.A."/>
            <person name="Wylensek D."/>
            <person name="Clavel T."/>
        </authorList>
    </citation>
    <scope>NUCLEOTIDE SEQUENCE [LARGE SCALE GENOMIC DNA]</scope>
    <source>
        <strain evidence="4 5">Oil-RF-744-FAT-WT-6-1</strain>
    </source>
</reference>
<accession>A0A848BZJ2</accession>
<comment type="caution">
    <text evidence="4">The sequence shown here is derived from an EMBL/GenBank/DDBJ whole genome shotgun (WGS) entry which is preliminary data.</text>
</comment>
<proteinExistence type="inferred from homology"/>
<evidence type="ECO:0000256" key="2">
    <source>
        <dbReference type="SAM" id="Phobius"/>
    </source>
</evidence>
<dbReference type="EMBL" id="JABAFG010000014">
    <property type="protein sequence ID" value="NME28716.1"/>
    <property type="molecule type" value="Genomic_DNA"/>
</dbReference>
<organism evidence="4 5">
    <name type="scientific">Megasphaera hexanoica</name>
    <dbReference type="NCBI Taxonomy" id="1675036"/>
    <lineage>
        <taxon>Bacteria</taxon>
        <taxon>Bacillati</taxon>
        <taxon>Bacillota</taxon>
        <taxon>Negativicutes</taxon>
        <taxon>Veillonellales</taxon>
        <taxon>Veillonellaceae</taxon>
        <taxon>Megasphaera</taxon>
    </lineage>
</organism>
<feature type="transmembrane region" description="Helical" evidence="2">
    <location>
        <begin position="20"/>
        <end position="42"/>
    </location>
</feature>
<keyword evidence="2" id="KW-0812">Transmembrane</keyword>
<evidence type="ECO:0000256" key="1">
    <source>
        <dbReference type="ARBA" id="ARBA00007637"/>
    </source>
</evidence>
<dbReference type="SUPFAM" id="SSF51735">
    <property type="entry name" value="NAD(P)-binding Rossmann-fold domains"/>
    <property type="match status" value="1"/>
</dbReference>
<name>A0A848BZJ2_9FIRM</name>
<gene>
    <name evidence="4" type="ORF">HF872_08825</name>
</gene>
<dbReference type="InterPro" id="IPR001509">
    <property type="entry name" value="Epimerase_deHydtase"/>
</dbReference>
<dbReference type="Proteomes" id="UP000591071">
    <property type="component" value="Unassembled WGS sequence"/>
</dbReference>
<dbReference type="InterPro" id="IPR036291">
    <property type="entry name" value="NAD(P)-bd_dom_sf"/>
</dbReference>
<evidence type="ECO:0000259" key="3">
    <source>
        <dbReference type="Pfam" id="PF01370"/>
    </source>
</evidence>
<comment type="similarity">
    <text evidence="1">Belongs to the NAD(P)-dependent epimerase/dehydratase family.</text>
</comment>
<keyword evidence="2" id="KW-0472">Membrane</keyword>
<dbReference type="AlphaFoldDB" id="A0A848BZJ2"/>
<sequence length="345" mass="38641">MQNIAQTSYIPWEKLQNKTILITGATGLIGFNLVSALAYVVLYKNITLKMIALVRNREQAQNRFHEILAAGAPLEFLIGDLNHIPPIDEKINYIIHGGSPTASRYFAEHPVETIVTNLNGATYLLELARKNRSEGFLFLSSMEVYGGIHCREKIDEKHASFVDTMVPRSSYPEVKRMVESLCACYADEYGVPAKSIRLTQAFGAGIRRTENRVFAQFVRSAMNHEDIVMYTKGGTEHSYLYTADAVSAILTVLLKGTRGEAYNAANEQAYCSIKEMAETVANLDIIKVKYGGPVSVVVDESKNDGKIYPPELYMNLDTKKLQELGWKARISLEDMFTRMILSMES</sequence>
<dbReference type="Pfam" id="PF01370">
    <property type="entry name" value="Epimerase"/>
    <property type="match status" value="1"/>
</dbReference>
<keyword evidence="2" id="KW-1133">Transmembrane helix</keyword>
<evidence type="ECO:0000313" key="4">
    <source>
        <dbReference type="EMBL" id="NME28716.1"/>
    </source>
</evidence>
<evidence type="ECO:0000313" key="5">
    <source>
        <dbReference type="Proteomes" id="UP000591071"/>
    </source>
</evidence>
<protein>
    <submittedName>
        <fullName evidence="4">NAD(P)-dependent oxidoreductase</fullName>
    </submittedName>
</protein>
<dbReference type="Gene3D" id="3.40.50.720">
    <property type="entry name" value="NAD(P)-binding Rossmann-like Domain"/>
    <property type="match status" value="1"/>
</dbReference>
<dbReference type="PANTHER" id="PTHR43000">
    <property type="entry name" value="DTDP-D-GLUCOSE 4,6-DEHYDRATASE-RELATED"/>
    <property type="match status" value="1"/>
</dbReference>